<evidence type="ECO:0000313" key="2">
    <source>
        <dbReference type="Proteomes" id="UP000252139"/>
    </source>
</evidence>
<keyword evidence="2" id="KW-1185">Reference proteome</keyword>
<dbReference type="AlphaFoldDB" id="A0A367J4N2"/>
<evidence type="ECO:0000313" key="1">
    <source>
        <dbReference type="EMBL" id="RCH84883.1"/>
    </source>
</evidence>
<reference evidence="1 2" key="1">
    <citation type="journal article" date="2018" name="G3 (Bethesda)">
        <title>Phylogenetic and Phylogenomic Definition of Rhizopus Species.</title>
        <authorList>
            <person name="Gryganskyi A.P."/>
            <person name="Golan J."/>
            <person name="Dolatabadi S."/>
            <person name="Mondo S."/>
            <person name="Robb S."/>
            <person name="Idnurm A."/>
            <person name="Muszewska A."/>
            <person name="Steczkiewicz K."/>
            <person name="Masonjones S."/>
            <person name="Liao H.L."/>
            <person name="Gajdeczka M.T."/>
            <person name="Anike F."/>
            <person name="Vuek A."/>
            <person name="Anishchenko I.M."/>
            <person name="Voigt K."/>
            <person name="de Hoog G.S."/>
            <person name="Smith M.E."/>
            <person name="Heitman J."/>
            <person name="Vilgalys R."/>
            <person name="Stajich J.E."/>
        </authorList>
    </citation>
    <scope>NUCLEOTIDE SEQUENCE [LARGE SCALE GENOMIC DNA]</scope>
    <source>
        <strain evidence="1 2">CBS 357.93</strain>
    </source>
</reference>
<organism evidence="1 2">
    <name type="scientific">Rhizopus azygosporus</name>
    <name type="common">Rhizopus microsporus var. azygosporus</name>
    <dbReference type="NCBI Taxonomy" id="86630"/>
    <lineage>
        <taxon>Eukaryota</taxon>
        <taxon>Fungi</taxon>
        <taxon>Fungi incertae sedis</taxon>
        <taxon>Mucoromycota</taxon>
        <taxon>Mucoromycotina</taxon>
        <taxon>Mucoromycetes</taxon>
        <taxon>Mucorales</taxon>
        <taxon>Mucorineae</taxon>
        <taxon>Rhizopodaceae</taxon>
        <taxon>Rhizopus</taxon>
    </lineage>
</organism>
<name>A0A367J4N2_RHIAZ</name>
<gene>
    <name evidence="1" type="ORF">CU097_001006</name>
</gene>
<dbReference type="Proteomes" id="UP000252139">
    <property type="component" value="Unassembled WGS sequence"/>
</dbReference>
<protein>
    <submittedName>
        <fullName evidence="1">Uncharacterized protein</fullName>
    </submittedName>
</protein>
<sequence length="115" mass="13003">NTTRLPLKFNKSFKTTSLFKISLPFWVWMNCLKKISSLSNVLVRFNVSCLNLSLLPKSSPVTKVVLSSSKIPFAPSRKSWLVSTITCLKTLSTCKVISMMFKSVLKNSPRNWLTS</sequence>
<dbReference type="OrthoDB" id="10626076at2759"/>
<proteinExistence type="predicted"/>
<comment type="caution">
    <text evidence="1">The sequence shown here is derived from an EMBL/GenBank/DDBJ whole genome shotgun (WGS) entry which is preliminary data.</text>
</comment>
<dbReference type="EMBL" id="PJQL01002241">
    <property type="protein sequence ID" value="RCH84883.1"/>
    <property type="molecule type" value="Genomic_DNA"/>
</dbReference>
<accession>A0A367J4N2</accession>
<feature type="non-terminal residue" evidence="1">
    <location>
        <position position="1"/>
    </location>
</feature>
<feature type="non-terminal residue" evidence="1">
    <location>
        <position position="115"/>
    </location>
</feature>